<organism evidence="1 2">
    <name type="scientific">Plasmodium falciparum (isolate Palo Alto / Uganda)</name>
    <dbReference type="NCBI Taxonomy" id="57270"/>
    <lineage>
        <taxon>Eukaryota</taxon>
        <taxon>Sar</taxon>
        <taxon>Alveolata</taxon>
        <taxon>Apicomplexa</taxon>
        <taxon>Aconoidasida</taxon>
        <taxon>Haemosporida</taxon>
        <taxon>Plasmodiidae</taxon>
        <taxon>Plasmodium</taxon>
        <taxon>Plasmodium (Laverania)</taxon>
    </lineage>
</organism>
<dbReference type="EMBL" id="KI927382">
    <property type="protein sequence ID" value="ETW55025.1"/>
    <property type="molecule type" value="Genomic_DNA"/>
</dbReference>
<proteinExistence type="predicted"/>
<gene>
    <name evidence="1" type="ORF">PFUGPA_02847</name>
</gene>
<reference evidence="1 2" key="2">
    <citation type="submission" date="2013-02" db="EMBL/GenBank/DDBJ databases">
        <title>The Genome Sequence of Plasmodium falciparum Palo Alto/Uganda.</title>
        <authorList>
            <consortium name="The Broad Institute Genome Sequencing Platform"/>
            <consortium name="The Broad Institute Genome Sequencing Center for Infectious Disease"/>
            <person name="Neafsey D."/>
            <person name="Cheeseman I."/>
            <person name="Volkman S."/>
            <person name="Adams J."/>
            <person name="Walker B."/>
            <person name="Young S.K."/>
            <person name="Zeng Q."/>
            <person name="Gargeya S."/>
            <person name="Fitzgerald M."/>
            <person name="Haas B."/>
            <person name="Abouelleil A."/>
            <person name="Alvarado L."/>
            <person name="Arachchi H.M."/>
            <person name="Berlin A.M."/>
            <person name="Chapman S.B."/>
            <person name="Dewar J."/>
            <person name="Goldberg J."/>
            <person name="Griggs A."/>
            <person name="Gujja S."/>
            <person name="Hansen M."/>
            <person name="Howarth C."/>
            <person name="Imamovic A."/>
            <person name="Larimer J."/>
            <person name="McCowan C."/>
            <person name="Murphy C."/>
            <person name="Neiman D."/>
            <person name="Pearson M."/>
            <person name="Priest M."/>
            <person name="Roberts A."/>
            <person name="Saif S."/>
            <person name="Shea T."/>
            <person name="Sisk P."/>
            <person name="Sykes S."/>
            <person name="Wortman J."/>
            <person name="Nusbaum C."/>
            <person name="Birren B."/>
        </authorList>
    </citation>
    <scope>NUCLEOTIDE SEQUENCE [LARGE SCALE GENOMIC DNA]</scope>
    <source>
        <strain evidence="1 2">Palo Alto/Uganda</strain>
    </source>
</reference>
<sequence>MLRGCSYIPYIYKCMNIRTLSRFYDHIKQKSYIDLINFSKGLYLLMDVWICEDFEYSRGIFLYATNFPRNTEINNNVNFDTDNCIEIDMSIHAFICPKSFDKTNVKCYVEISPNMNFNEFFISFITKVFIKSCITHFIKVCKEFEINEDYNKELQKNIFFYDKLRKAAKDCSSNSPQYFLGTYPKGSYITKIRKIYKCKTFIYEKDVMNYIKDAIEKNLDKLDEDDLSTVLTFLSCIKHSYKLYSERYIRNEKSTDRKYNHRTT</sequence>
<evidence type="ECO:0000313" key="1">
    <source>
        <dbReference type="EMBL" id="ETW55025.1"/>
    </source>
</evidence>
<protein>
    <submittedName>
        <fullName evidence="1">Uncharacterized protein</fullName>
    </submittedName>
</protein>
<dbReference type="Proteomes" id="UP000019103">
    <property type="component" value="Unassembled WGS sequence"/>
</dbReference>
<dbReference type="AlphaFoldDB" id="W4IYH8"/>
<evidence type="ECO:0000313" key="2">
    <source>
        <dbReference type="Proteomes" id="UP000019103"/>
    </source>
</evidence>
<reference evidence="1 2" key="1">
    <citation type="submission" date="2013-02" db="EMBL/GenBank/DDBJ databases">
        <title>The Genome Annotation of Plasmodium falciparum Palo Alto/Uganda.</title>
        <authorList>
            <consortium name="The Broad Institute Genome Sequencing Platform"/>
            <consortium name="The Broad Institute Genome Sequencing Center for Infectious Disease"/>
            <person name="Neafsey D."/>
            <person name="Hoffman S."/>
            <person name="Volkman S."/>
            <person name="Rosenthal P."/>
            <person name="Walker B."/>
            <person name="Young S.K."/>
            <person name="Zeng Q."/>
            <person name="Gargeya S."/>
            <person name="Fitzgerald M."/>
            <person name="Haas B."/>
            <person name="Abouelleil A."/>
            <person name="Allen A.W."/>
            <person name="Alvarado L."/>
            <person name="Arachchi H.M."/>
            <person name="Berlin A.M."/>
            <person name="Chapman S.B."/>
            <person name="Gainer-Dewar J."/>
            <person name="Goldberg J."/>
            <person name="Griggs A."/>
            <person name="Gujja S."/>
            <person name="Hansen M."/>
            <person name="Howarth C."/>
            <person name="Imamovic A."/>
            <person name="Ireland A."/>
            <person name="Larimer J."/>
            <person name="McCowan C."/>
            <person name="Murphy C."/>
            <person name="Pearson M."/>
            <person name="Poon T.W."/>
            <person name="Priest M."/>
            <person name="Roberts A."/>
            <person name="Saif S."/>
            <person name="Shea T."/>
            <person name="Sisk P."/>
            <person name="Sykes S."/>
            <person name="Wortman J."/>
            <person name="Nusbaum C."/>
            <person name="Birren B."/>
        </authorList>
    </citation>
    <scope>NUCLEOTIDE SEQUENCE [LARGE SCALE GENOMIC DNA]</scope>
    <source>
        <strain evidence="1 2">Palo Alto/Uganda</strain>
    </source>
</reference>
<accession>W4IYH8</accession>
<name>W4IYH8_PLAFP</name>